<accession>A0ABD0WS06</accession>
<reference evidence="3 4" key="1">
    <citation type="submission" date="2024-06" db="EMBL/GenBank/DDBJ databases">
        <authorList>
            <person name="Pan Q."/>
            <person name="Wen M."/>
            <person name="Jouanno E."/>
            <person name="Zahm M."/>
            <person name="Klopp C."/>
            <person name="Cabau C."/>
            <person name="Louis A."/>
            <person name="Berthelot C."/>
            <person name="Parey E."/>
            <person name="Roest Crollius H."/>
            <person name="Montfort J."/>
            <person name="Robinson-Rechavi M."/>
            <person name="Bouchez O."/>
            <person name="Lampietro C."/>
            <person name="Lopez Roques C."/>
            <person name="Donnadieu C."/>
            <person name="Postlethwait J."/>
            <person name="Bobe J."/>
            <person name="Verreycken H."/>
            <person name="Guiguen Y."/>
        </authorList>
    </citation>
    <scope>NUCLEOTIDE SEQUENCE [LARGE SCALE GENOMIC DNA]</scope>
    <source>
        <strain evidence="3">Up_M1</strain>
        <tissue evidence="3">Testis</tissue>
    </source>
</reference>
<dbReference type="InterPro" id="IPR001073">
    <property type="entry name" value="C1q_dom"/>
</dbReference>
<organism evidence="3 4">
    <name type="scientific">Umbra pygmaea</name>
    <name type="common">Eastern mudminnow</name>
    <dbReference type="NCBI Taxonomy" id="75934"/>
    <lineage>
        <taxon>Eukaryota</taxon>
        <taxon>Metazoa</taxon>
        <taxon>Chordata</taxon>
        <taxon>Craniata</taxon>
        <taxon>Vertebrata</taxon>
        <taxon>Euteleostomi</taxon>
        <taxon>Actinopterygii</taxon>
        <taxon>Neopterygii</taxon>
        <taxon>Teleostei</taxon>
        <taxon>Protacanthopterygii</taxon>
        <taxon>Esociformes</taxon>
        <taxon>Umbridae</taxon>
        <taxon>Umbra</taxon>
    </lineage>
</organism>
<name>A0ABD0WS06_UMBPY</name>
<proteinExistence type="predicted"/>
<comment type="caution">
    <text evidence="3">The sequence shown here is derived from an EMBL/GenBank/DDBJ whole genome shotgun (WGS) entry which is preliminary data.</text>
</comment>
<evidence type="ECO:0000259" key="2">
    <source>
        <dbReference type="PROSITE" id="PS50871"/>
    </source>
</evidence>
<dbReference type="Proteomes" id="UP001557470">
    <property type="component" value="Unassembled WGS sequence"/>
</dbReference>
<evidence type="ECO:0000256" key="1">
    <source>
        <dbReference type="SAM" id="MobiDB-lite"/>
    </source>
</evidence>
<feature type="compositionally biased region" description="Low complexity" evidence="1">
    <location>
        <begin position="927"/>
        <end position="956"/>
    </location>
</feature>
<dbReference type="Pfam" id="PF03098">
    <property type="entry name" value="An_peroxidase"/>
    <property type="match status" value="1"/>
</dbReference>
<dbReference type="InterPro" id="IPR037120">
    <property type="entry name" value="Haem_peroxidase_sf_animal"/>
</dbReference>
<keyword evidence="4" id="KW-1185">Reference proteome</keyword>
<dbReference type="SUPFAM" id="SSF48113">
    <property type="entry name" value="Heme-dependent peroxidases"/>
    <property type="match status" value="1"/>
</dbReference>
<dbReference type="InterPro" id="IPR019791">
    <property type="entry name" value="Haem_peroxidase_animal"/>
</dbReference>
<dbReference type="PRINTS" id="PR00007">
    <property type="entry name" value="COMPLEMNTC1Q"/>
</dbReference>
<dbReference type="AlphaFoldDB" id="A0ABD0WS06"/>
<dbReference type="SMART" id="SM00110">
    <property type="entry name" value="C1Q"/>
    <property type="match status" value="1"/>
</dbReference>
<dbReference type="PANTHER" id="PTHR11475">
    <property type="entry name" value="OXIDASE/PEROXIDASE"/>
    <property type="match status" value="1"/>
</dbReference>
<evidence type="ECO:0000313" key="3">
    <source>
        <dbReference type="EMBL" id="KAL0979365.1"/>
    </source>
</evidence>
<dbReference type="PROSITE" id="PS50871">
    <property type="entry name" value="C1Q"/>
    <property type="match status" value="1"/>
</dbReference>
<dbReference type="PANTHER" id="PTHR11475:SF63">
    <property type="entry name" value="EOSINOPHIL PEROXIDASE"/>
    <property type="match status" value="1"/>
</dbReference>
<dbReference type="Gene3D" id="1.10.640.10">
    <property type="entry name" value="Haem peroxidase domain superfamily, animal type"/>
    <property type="match status" value="1"/>
</dbReference>
<dbReference type="Pfam" id="PF00386">
    <property type="entry name" value="C1q"/>
    <property type="match status" value="1"/>
</dbReference>
<evidence type="ECO:0000313" key="4">
    <source>
        <dbReference type="Proteomes" id="UP001557470"/>
    </source>
</evidence>
<dbReference type="InterPro" id="IPR008983">
    <property type="entry name" value="Tumour_necrosis_fac-like_dom"/>
</dbReference>
<dbReference type="SUPFAM" id="SSF49842">
    <property type="entry name" value="TNF-like"/>
    <property type="match status" value="1"/>
</dbReference>
<sequence>MYGHMKLSLCMWSLEMDQVLCLLAVGLCLCFLSQVNGVHLGRDFILKAIHDAKARVDAEYKYSRKESLSRVRRNNVSPAEILQLLKQPAQDTRSAVRAADYMENAIKLIQERCTKNYLVHSQCHSRNATDLISAVDLNTIAGLSGCAARTRPPSCDKISTVNRFRTATSVCNNIKDPRRGASNTPLARWLPPQYEDGISEAKGWDPNKPINGHLLPLVREVSNRILKPLETNLESDMLNTYLVTLFSQWINLDLAVTPTSPSIRSFNNSVDCYMTCDHTEPCFPITVPEDELHVKECIPFIRSAPACSYVFGESNVRQQMNSLTSFIDAGQVYGSEEVQARNLRDLTNDKGLLRVNTQYTDNGRDLLPFFTGANLCTIRQHLANNSNVEVPCFLTGDLSSNENIDLTTMHTLMLQEHNRLARALAQHNPDWNGDTIYQETRKIIGAYFQVFTFRDYLGYIVGPDLVKEKLSIYPGYDENVDPSISNVFATAAFHFDQLTIQPSVLSLNESYGGLDPVVRGMVGRQAKVQLQDHMTDELKEKLLEVSIKPALDLGSLNMQRGRDHGLPGYNAWRGFCGLSQPQNVDELAVVLNNTDLAQKLMDLYGTPDNIDVWLGGVVEPFVPNGRVGPLFGCIISTQFQRIRQGDRLWWENDGVFTDAQKESLRKVSLSRILCDNTGITDVPKNPFLYRPSGSGYTPCEDIPAFDLRPWKHDYTDPTIPSETSVEQSSPGPEGPPGPQGLPGAISAFAMRLAYNNPTPGQPIQFREVIYNGQNHYDTSTGVFTCVEPGVYEFEFHCTIYQNVCNVDLLKNDQLMLHSFTSKQNGYITASGGTLLLLSKGDKIWLLVGGNGLTSDSYFSGHLCFTVLDDVLSSTNAPVTTSPHAPVTTSPNAPVTTSPNAPVTTSPNAPVTTSPNAPVTTSPNAPVTTSANASGNTSANASGNTSANASGNTSANAPGTSPTNAPGITSGNALCNALDNALCTTLSKTLTRAPVIPWLIPQLIPRVMP</sequence>
<dbReference type="InterPro" id="IPR010255">
    <property type="entry name" value="Haem_peroxidase_sf"/>
</dbReference>
<protein>
    <recommendedName>
        <fullName evidence="2">C1q domain-containing protein</fullName>
    </recommendedName>
</protein>
<dbReference type="Gene3D" id="2.60.120.40">
    <property type="match status" value="1"/>
</dbReference>
<dbReference type="PRINTS" id="PR00457">
    <property type="entry name" value="ANPEROXIDASE"/>
</dbReference>
<feature type="domain" description="C1q" evidence="2">
    <location>
        <begin position="741"/>
        <end position="877"/>
    </location>
</feature>
<feature type="region of interest" description="Disordered" evidence="1">
    <location>
        <begin position="716"/>
        <end position="742"/>
    </location>
</feature>
<feature type="compositionally biased region" description="Polar residues" evidence="1">
    <location>
        <begin position="875"/>
        <end position="926"/>
    </location>
</feature>
<gene>
    <name evidence="3" type="ORF">UPYG_G00184150</name>
</gene>
<dbReference type="EMBL" id="JAGEUA010000005">
    <property type="protein sequence ID" value="KAL0979365.1"/>
    <property type="molecule type" value="Genomic_DNA"/>
</dbReference>
<feature type="region of interest" description="Disordered" evidence="1">
    <location>
        <begin position="875"/>
        <end position="964"/>
    </location>
</feature>
<dbReference type="PROSITE" id="PS50292">
    <property type="entry name" value="PEROXIDASE_3"/>
    <property type="match status" value="1"/>
</dbReference>